<organism evidence="1">
    <name type="scientific">Escherichia coli</name>
    <dbReference type="NCBI Taxonomy" id="562"/>
    <lineage>
        <taxon>Bacteria</taxon>
        <taxon>Pseudomonadati</taxon>
        <taxon>Pseudomonadota</taxon>
        <taxon>Gammaproteobacteria</taxon>
        <taxon>Enterobacterales</taxon>
        <taxon>Enterobacteriaceae</taxon>
        <taxon>Escherichia</taxon>
    </lineage>
</organism>
<dbReference type="EMBL" id="AB812040">
    <property type="protein sequence ID" value="BAQ01376.1"/>
    <property type="molecule type" value="Genomic_DNA"/>
</dbReference>
<protein>
    <submittedName>
        <fullName evidence="1">Uncharacterized protein</fullName>
    </submittedName>
</protein>
<dbReference type="AlphaFoldDB" id="A0A0A8J538"/>
<dbReference type="RefSeq" id="WP_001403701.1">
    <property type="nucleotide sequence ID" value="NZ_CAJHRM010000038.1"/>
</dbReference>
<sequence length="330" mass="38323">MKKDIKVAVLLYGFLRTADLTVGSLIRNVVDVNNADIFYFGPDSSDSPTQIHKGILDSSGFVKINPKGEAHEIPCGIEDKLVSIYGDKLRNYKLHYKKFDDFNEQTSFVDKNEYLFNLNPARFVSMFYNMQGAYELMNEYEEKQNFRYDVIIITRPDLSFYAPVSAKNIRHGYVYIPAGEGFCPHTGNRNIGLSQVLPYRNRSEGKMVPSGVGFNDQLLVLTGKTASCMENLLDSVLMYMREKVPLTPETLLYYHLVVNNHLKVQYIMEWPYEIVRSDDVETITVTDLMIMDLIDKYHPVVKARISRHPIKYLFKYGRIRWRAFVNRYLR</sequence>
<name>A0A0A8J538_ECOLX</name>
<reference evidence="1" key="1">
    <citation type="journal article" date="2014" name="DNA Res.">
        <title>A complete view of the genetic diversity of the Escherichia coli O-antigen biosynthesis gene cluster.</title>
        <authorList>
            <person name="Iguchi A."/>
            <person name="Iyoda S."/>
            <person name="Kikuchi T."/>
            <person name="Ogura Y."/>
            <person name="Katsura K."/>
            <person name="Ohnishi M."/>
            <person name="Hayashi T."/>
            <person name="Thomson N.R."/>
        </authorList>
    </citation>
    <scope>NUCLEOTIDE SEQUENCE</scope>
    <source>
        <strain evidence="1">H308a</strain>
    </source>
</reference>
<evidence type="ECO:0000313" key="1">
    <source>
        <dbReference type="EMBL" id="BAQ01376.1"/>
    </source>
</evidence>
<accession>A0A0A8J538</accession>
<proteinExistence type="predicted"/>